<proteinExistence type="predicted"/>
<dbReference type="CDD" id="cd03416">
    <property type="entry name" value="CbiX_SirB_N"/>
    <property type="match status" value="1"/>
</dbReference>
<dbReference type="SUPFAM" id="SSF53800">
    <property type="entry name" value="Chelatase"/>
    <property type="match status" value="1"/>
</dbReference>
<dbReference type="EMBL" id="QFGA01000001">
    <property type="protein sequence ID" value="TEB06952.1"/>
    <property type="molecule type" value="Genomic_DNA"/>
</dbReference>
<name>A0A4Y7RE19_9FIRM</name>
<keyword evidence="1" id="KW-0479">Metal-binding</keyword>
<keyword evidence="4" id="KW-1185">Reference proteome</keyword>
<dbReference type="Pfam" id="PF01903">
    <property type="entry name" value="CbiX"/>
    <property type="match status" value="1"/>
</dbReference>
<evidence type="ECO:0000256" key="1">
    <source>
        <dbReference type="ARBA" id="ARBA00022723"/>
    </source>
</evidence>
<sequence length="121" mass="13694">MTTAVILLSHGSRAVDARTVLEAYRMMLEKSCSYDFVATASLQFNQPDLPATVEEMIKKGAQRIVVAPLFLYQGRHVQDDIPEIVQREREKYPEVELVLASNIGADERVAQVIMDRIREVC</sequence>
<organism evidence="3 4">
    <name type="scientific">Pelotomaculum schinkii</name>
    <dbReference type="NCBI Taxonomy" id="78350"/>
    <lineage>
        <taxon>Bacteria</taxon>
        <taxon>Bacillati</taxon>
        <taxon>Bacillota</taxon>
        <taxon>Clostridia</taxon>
        <taxon>Eubacteriales</taxon>
        <taxon>Desulfotomaculaceae</taxon>
        <taxon>Pelotomaculum</taxon>
    </lineage>
</organism>
<dbReference type="GO" id="GO:0046872">
    <property type="term" value="F:metal ion binding"/>
    <property type="evidence" value="ECO:0007669"/>
    <property type="project" value="UniProtKB-KW"/>
</dbReference>
<evidence type="ECO:0000313" key="4">
    <source>
        <dbReference type="Proteomes" id="UP000298324"/>
    </source>
</evidence>
<keyword evidence="2 3" id="KW-0456">Lyase</keyword>
<accession>A0A4Y7RE19</accession>
<dbReference type="AlphaFoldDB" id="A0A4Y7RE19"/>
<protein>
    <submittedName>
        <fullName evidence="3">Sirohydrochlorin ferrochelatase</fullName>
        <ecNumber evidence="3">4.99.1.4</ecNumber>
    </submittedName>
</protein>
<dbReference type="InterPro" id="IPR050963">
    <property type="entry name" value="Sirohydro_Cobaltochel/CbiX"/>
</dbReference>
<dbReference type="InterPro" id="IPR002762">
    <property type="entry name" value="CbiX-like"/>
</dbReference>
<dbReference type="Proteomes" id="UP000298324">
    <property type="component" value="Unassembled WGS sequence"/>
</dbReference>
<dbReference type="EC" id="4.99.1.4" evidence="3"/>
<comment type="caution">
    <text evidence="3">The sequence shown here is derived from an EMBL/GenBank/DDBJ whole genome shotgun (WGS) entry which is preliminary data.</text>
</comment>
<dbReference type="GO" id="GO:0051266">
    <property type="term" value="F:sirohydrochlorin ferrochelatase activity"/>
    <property type="evidence" value="ECO:0007669"/>
    <property type="project" value="UniProtKB-EC"/>
</dbReference>
<dbReference type="RefSeq" id="WP_134217483.1">
    <property type="nucleotide sequence ID" value="NZ_QFGA01000001.1"/>
</dbReference>
<evidence type="ECO:0000256" key="2">
    <source>
        <dbReference type="ARBA" id="ARBA00023239"/>
    </source>
</evidence>
<reference evidence="3 4" key="1">
    <citation type="journal article" date="2018" name="Environ. Microbiol.">
        <title>Novel energy conservation strategies and behaviour of Pelotomaculum schinkii driving syntrophic propionate catabolism.</title>
        <authorList>
            <person name="Hidalgo-Ahumada C.A.P."/>
            <person name="Nobu M.K."/>
            <person name="Narihiro T."/>
            <person name="Tamaki H."/>
            <person name="Liu W.T."/>
            <person name="Kamagata Y."/>
            <person name="Stams A.J.M."/>
            <person name="Imachi H."/>
            <person name="Sousa D.Z."/>
        </authorList>
    </citation>
    <scope>NUCLEOTIDE SEQUENCE [LARGE SCALE GENOMIC DNA]</scope>
    <source>
        <strain evidence="3 4">HH</strain>
    </source>
</reference>
<dbReference type="PANTHER" id="PTHR33542:SF3">
    <property type="entry name" value="SIROHYDROCHLORIN FERROCHELATASE, CHLOROPLASTIC"/>
    <property type="match status" value="1"/>
</dbReference>
<dbReference type="PANTHER" id="PTHR33542">
    <property type="entry name" value="SIROHYDROCHLORIN FERROCHELATASE, CHLOROPLASTIC"/>
    <property type="match status" value="1"/>
</dbReference>
<gene>
    <name evidence="3" type="primary">sirB</name>
    <name evidence="3" type="ORF">Psch_00487</name>
</gene>
<evidence type="ECO:0000313" key="3">
    <source>
        <dbReference type="EMBL" id="TEB06952.1"/>
    </source>
</evidence>
<dbReference type="Gene3D" id="3.40.50.1400">
    <property type="match status" value="1"/>
</dbReference>